<proteinExistence type="predicted"/>
<dbReference type="Gene3D" id="1.20.1050.10">
    <property type="match status" value="1"/>
</dbReference>
<dbReference type="GO" id="GO:0004364">
    <property type="term" value="F:glutathione transferase activity"/>
    <property type="evidence" value="ECO:0007669"/>
    <property type="project" value="TreeGrafter"/>
</dbReference>
<dbReference type="PANTHER" id="PTHR11571">
    <property type="entry name" value="GLUTATHIONE S-TRANSFERASE"/>
    <property type="match status" value="1"/>
</dbReference>
<evidence type="ECO:0000313" key="3">
    <source>
        <dbReference type="EMBL" id="KAI9277209.1"/>
    </source>
</evidence>
<dbReference type="PROSITE" id="PS50404">
    <property type="entry name" value="GST_NTER"/>
    <property type="match status" value="1"/>
</dbReference>
<dbReference type="InterPro" id="IPR036282">
    <property type="entry name" value="Glutathione-S-Trfase_C_sf"/>
</dbReference>
<protein>
    <recommendedName>
        <fullName evidence="5">Glutathione transferase</fullName>
    </recommendedName>
</protein>
<dbReference type="SUPFAM" id="SSF52833">
    <property type="entry name" value="Thioredoxin-like"/>
    <property type="match status" value="1"/>
</dbReference>
<dbReference type="PANTHER" id="PTHR11571:SF150">
    <property type="entry name" value="GLUTATHIONE S-TRANSFERASE"/>
    <property type="match status" value="1"/>
</dbReference>
<dbReference type="InterPro" id="IPR010987">
    <property type="entry name" value="Glutathione-S-Trfase_C-like"/>
</dbReference>
<dbReference type="EMBL" id="JAIXMP010000002">
    <property type="protein sequence ID" value="KAI9277209.1"/>
    <property type="molecule type" value="Genomic_DNA"/>
</dbReference>
<dbReference type="InterPro" id="IPR004046">
    <property type="entry name" value="GST_C"/>
</dbReference>
<evidence type="ECO:0008006" key="5">
    <source>
        <dbReference type="Google" id="ProtNLM"/>
    </source>
</evidence>
<name>A0AAD5KBT3_9FUNG</name>
<evidence type="ECO:0000259" key="2">
    <source>
        <dbReference type="PROSITE" id="PS50405"/>
    </source>
</evidence>
<organism evidence="3 4">
    <name type="scientific">Phascolomyces articulosus</name>
    <dbReference type="NCBI Taxonomy" id="60185"/>
    <lineage>
        <taxon>Eukaryota</taxon>
        <taxon>Fungi</taxon>
        <taxon>Fungi incertae sedis</taxon>
        <taxon>Mucoromycota</taxon>
        <taxon>Mucoromycotina</taxon>
        <taxon>Mucoromycetes</taxon>
        <taxon>Mucorales</taxon>
        <taxon>Lichtheimiaceae</taxon>
        <taxon>Phascolomyces</taxon>
    </lineage>
</organism>
<dbReference type="AlphaFoldDB" id="A0AAD5KBT3"/>
<dbReference type="PROSITE" id="PS50405">
    <property type="entry name" value="GST_CTER"/>
    <property type="match status" value="1"/>
</dbReference>
<feature type="domain" description="GST C-terminal" evidence="2">
    <location>
        <begin position="92"/>
        <end position="212"/>
    </location>
</feature>
<comment type="caution">
    <text evidence="3">The sequence shown here is derived from an EMBL/GenBank/DDBJ whole genome shotgun (WGS) entry which is preliminary data.</text>
</comment>
<dbReference type="InterPro" id="IPR050213">
    <property type="entry name" value="GST_superfamily"/>
</dbReference>
<dbReference type="Proteomes" id="UP001209540">
    <property type="component" value="Unassembled WGS sequence"/>
</dbReference>
<dbReference type="InterPro" id="IPR036249">
    <property type="entry name" value="Thioredoxin-like_sf"/>
</dbReference>
<dbReference type="Pfam" id="PF14497">
    <property type="entry name" value="GST_C_3"/>
    <property type="match status" value="1"/>
</dbReference>
<dbReference type="Gene3D" id="3.40.30.10">
    <property type="entry name" value="Glutaredoxin"/>
    <property type="match status" value="1"/>
</dbReference>
<evidence type="ECO:0000313" key="4">
    <source>
        <dbReference type="Proteomes" id="UP001209540"/>
    </source>
</evidence>
<dbReference type="GO" id="GO:0006749">
    <property type="term" value="P:glutathione metabolic process"/>
    <property type="evidence" value="ECO:0007669"/>
    <property type="project" value="TreeGrafter"/>
</dbReference>
<reference evidence="3" key="2">
    <citation type="submission" date="2023-02" db="EMBL/GenBank/DDBJ databases">
        <authorList>
            <consortium name="DOE Joint Genome Institute"/>
            <person name="Mondo S.J."/>
            <person name="Chang Y."/>
            <person name="Wang Y."/>
            <person name="Ahrendt S."/>
            <person name="Andreopoulos W."/>
            <person name="Barry K."/>
            <person name="Beard J."/>
            <person name="Benny G.L."/>
            <person name="Blankenship S."/>
            <person name="Bonito G."/>
            <person name="Cuomo C."/>
            <person name="Desiro A."/>
            <person name="Gervers K.A."/>
            <person name="Hundley H."/>
            <person name="Kuo A."/>
            <person name="LaButti K."/>
            <person name="Lang B.F."/>
            <person name="Lipzen A."/>
            <person name="O'Donnell K."/>
            <person name="Pangilinan J."/>
            <person name="Reynolds N."/>
            <person name="Sandor L."/>
            <person name="Smith M.W."/>
            <person name="Tsang A."/>
            <person name="Grigoriev I.V."/>
            <person name="Stajich J.E."/>
            <person name="Spatafora J.W."/>
        </authorList>
    </citation>
    <scope>NUCLEOTIDE SEQUENCE</scope>
    <source>
        <strain evidence="3">RSA 2281</strain>
    </source>
</reference>
<reference evidence="3" key="1">
    <citation type="journal article" date="2022" name="IScience">
        <title>Evolution of zygomycete secretomes and the origins of terrestrial fungal ecologies.</title>
        <authorList>
            <person name="Chang Y."/>
            <person name="Wang Y."/>
            <person name="Mondo S."/>
            <person name="Ahrendt S."/>
            <person name="Andreopoulos W."/>
            <person name="Barry K."/>
            <person name="Beard J."/>
            <person name="Benny G.L."/>
            <person name="Blankenship S."/>
            <person name="Bonito G."/>
            <person name="Cuomo C."/>
            <person name="Desiro A."/>
            <person name="Gervers K.A."/>
            <person name="Hundley H."/>
            <person name="Kuo A."/>
            <person name="LaButti K."/>
            <person name="Lang B.F."/>
            <person name="Lipzen A."/>
            <person name="O'Donnell K."/>
            <person name="Pangilinan J."/>
            <person name="Reynolds N."/>
            <person name="Sandor L."/>
            <person name="Smith M.E."/>
            <person name="Tsang A."/>
            <person name="Grigoriev I.V."/>
            <person name="Stajich J.E."/>
            <person name="Spatafora J.W."/>
        </authorList>
    </citation>
    <scope>NUCLEOTIDE SEQUENCE</scope>
    <source>
        <strain evidence="3">RSA 2281</strain>
    </source>
</reference>
<gene>
    <name evidence="3" type="ORF">BDA99DRAFT_495153</name>
</gene>
<feature type="domain" description="GST N-terminal" evidence="1">
    <location>
        <begin position="7"/>
        <end position="89"/>
    </location>
</feature>
<accession>A0AAD5KBT3</accession>
<dbReference type="InterPro" id="IPR004045">
    <property type="entry name" value="Glutathione_S-Trfase_N"/>
</dbReference>
<keyword evidence="4" id="KW-1185">Reference proteome</keyword>
<evidence type="ECO:0000259" key="1">
    <source>
        <dbReference type="PROSITE" id="PS50404"/>
    </source>
</evidence>
<dbReference type="SUPFAM" id="SSF47616">
    <property type="entry name" value="GST C-terminal domain-like"/>
    <property type="match status" value="1"/>
</dbReference>
<sequence length="223" mass="25950">MISFENSTLYYYTVGTRGRAEAIRFLLRDAGVNYQDFQFSFDEWNDLKPKLMKKFPMAVLPCIETQDGQFFGSTVPLLRILGKELGYYPTGGVQDDHFIENTADLASDWVSDYCKMFYCPNQLDFHLNMEIPLHLSRLERIYGAYPSGPYALGNEITYADFLVYHILYQEKFLDKLHESNPNLEKFARAFEERPKMKAYLATLPKNEPEIYPTPPKELQKTTS</sequence>